<accession>A0A4S4KWQ0</accession>
<dbReference type="EMBL" id="SGPK01000509">
    <property type="protein sequence ID" value="THH03047.1"/>
    <property type="molecule type" value="Genomic_DNA"/>
</dbReference>
<sequence>MTTIATFFSAVTATALQMSYQDNANSIAIATNALLLSSIVLSVASAISSLLTMAWHGSVVRQPEQILPGWADAWLKKWPIVSLSISGSLFFGALCCFVVSTSQHLVTRLLTYTFVSFNAICLICLTIWITFEEWKVRRLSGSSGKDMTENSLTLNVIDKLESTIRFTSFGRSKNDGRKGVSDNGNTYLSFNGYGYKPDYDLNYEQIVPLTYTQGQDLTSHDNMTVVNPWILPLQRADTPGAILIQNNAPPAEYSIPVVAESDPRLPQIQHTSRPFMSATGGVLPRQYMLPGVNPIPGVTEWLRPSVQHAADNSYILPQKNDNPHNSG</sequence>
<feature type="transmembrane region" description="Helical" evidence="1">
    <location>
        <begin position="34"/>
        <end position="57"/>
    </location>
</feature>
<evidence type="ECO:0000313" key="2">
    <source>
        <dbReference type="EMBL" id="THH03047.1"/>
    </source>
</evidence>
<protein>
    <submittedName>
        <fullName evidence="2">Uncharacterized protein</fullName>
    </submittedName>
</protein>
<evidence type="ECO:0000313" key="3">
    <source>
        <dbReference type="Proteomes" id="UP000308199"/>
    </source>
</evidence>
<organism evidence="2 3">
    <name type="scientific">Phellinidium pouzarii</name>
    <dbReference type="NCBI Taxonomy" id="167371"/>
    <lineage>
        <taxon>Eukaryota</taxon>
        <taxon>Fungi</taxon>
        <taxon>Dikarya</taxon>
        <taxon>Basidiomycota</taxon>
        <taxon>Agaricomycotina</taxon>
        <taxon>Agaricomycetes</taxon>
        <taxon>Hymenochaetales</taxon>
        <taxon>Hymenochaetaceae</taxon>
        <taxon>Phellinidium</taxon>
    </lineage>
</organism>
<reference evidence="2 3" key="1">
    <citation type="submission" date="2019-02" db="EMBL/GenBank/DDBJ databases">
        <title>Genome sequencing of the rare red list fungi Phellinidium pouzarii.</title>
        <authorList>
            <person name="Buettner E."/>
            <person name="Kellner H."/>
        </authorList>
    </citation>
    <scope>NUCLEOTIDE SEQUENCE [LARGE SCALE GENOMIC DNA]</scope>
    <source>
        <strain evidence="2 3">DSM 108285</strain>
    </source>
</reference>
<keyword evidence="1" id="KW-0812">Transmembrane</keyword>
<keyword evidence="1" id="KW-1133">Transmembrane helix</keyword>
<feature type="transmembrane region" description="Helical" evidence="1">
    <location>
        <begin position="78"/>
        <end position="100"/>
    </location>
</feature>
<dbReference type="Proteomes" id="UP000308199">
    <property type="component" value="Unassembled WGS sequence"/>
</dbReference>
<keyword evidence="3" id="KW-1185">Reference proteome</keyword>
<keyword evidence="1" id="KW-0472">Membrane</keyword>
<dbReference type="AlphaFoldDB" id="A0A4S4KWQ0"/>
<dbReference type="OrthoDB" id="972532at2759"/>
<comment type="caution">
    <text evidence="2">The sequence shown here is derived from an EMBL/GenBank/DDBJ whole genome shotgun (WGS) entry which is preliminary data.</text>
</comment>
<proteinExistence type="predicted"/>
<gene>
    <name evidence="2" type="ORF">EW145_g6574</name>
</gene>
<name>A0A4S4KWQ0_9AGAM</name>
<evidence type="ECO:0000256" key="1">
    <source>
        <dbReference type="SAM" id="Phobius"/>
    </source>
</evidence>
<feature type="transmembrane region" description="Helical" evidence="1">
    <location>
        <begin position="112"/>
        <end position="131"/>
    </location>
</feature>